<dbReference type="NCBIfam" id="NF003805">
    <property type="entry name" value="PRK05395.1-2"/>
    <property type="match status" value="1"/>
</dbReference>
<evidence type="ECO:0000313" key="11">
    <source>
        <dbReference type="EMBL" id="AHJ63844.1"/>
    </source>
</evidence>
<dbReference type="GO" id="GO:0008652">
    <property type="term" value="P:amino acid biosynthetic process"/>
    <property type="evidence" value="ECO:0007669"/>
    <property type="project" value="UniProtKB-KW"/>
</dbReference>
<dbReference type="KEGG" id="gbc:GbCGDNIH3_1959"/>
<accession>A0AAN0RF80</accession>
<keyword evidence="8 9" id="KW-0456">Lyase</keyword>
<dbReference type="InterPro" id="IPR036441">
    <property type="entry name" value="DHquinase_II_sf"/>
</dbReference>
<comment type="catalytic activity">
    <reaction evidence="1 9">
        <text>3-dehydroquinate = 3-dehydroshikimate + H2O</text>
        <dbReference type="Rhea" id="RHEA:21096"/>
        <dbReference type="ChEBI" id="CHEBI:15377"/>
        <dbReference type="ChEBI" id="CHEBI:16630"/>
        <dbReference type="ChEBI" id="CHEBI:32364"/>
        <dbReference type="EC" id="4.2.1.10"/>
    </reaction>
</comment>
<dbReference type="Proteomes" id="UP000019438">
    <property type="component" value="Chromosome"/>
</dbReference>
<evidence type="ECO:0000256" key="10">
    <source>
        <dbReference type="SAM" id="MobiDB-lite"/>
    </source>
</evidence>
<dbReference type="EMBL" id="CP003181">
    <property type="protein sequence ID" value="AHJ63844.1"/>
    <property type="molecule type" value="Genomic_DNA"/>
</dbReference>
<dbReference type="PROSITE" id="PS01029">
    <property type="entry name" value="DEHYDROQUINASE_II"/>
    <property type="match status" value="1"/>
</dbReference>
<feature type="site" description="Transition state stabilizer" evidence="9">
    <location>
        <position position="116"/>
    </location>
</feature>
<feature type="binding site" evidence="9">
    <location>
        <begin position="199"/>
        <end position="200"/>
    </location>
    <ligand>
        <name>substrate</name>
    </ligand>
</feature>
<evidence type="ECO:0000256" key="9">
    <source>
        <dbReference type="HAMAP-Rule" id="MF_00169"/>
    </source>
</evidence>
<keyword evidence="7 9" id="KW-0057">Aromatic amino acid biosynthesis</keyword>
<dbReference type="NCBIfam" id="TIGR01088">
    <property type="entry name" value="aroQ"/>
    <property type="match status" value="1"/>
</dbReference>
<dbReference type="InterPro" id="IPR001874">
    <property type="entry name" value="DHquinase_II"/>
</dbReference>
<feature type="compositionally biased region" description="Basic and acidic residues" evidence="10">
    <location>
        <begin position="248"/>
        <end position="257"/>
    </location>
</feature>
<comment type="pathway">
    <text evidence="3 9">Metabolic intermediate biosynthesis; chorismate biosynthesis; chorismate from D-erythrose 4-phosphate and phosphoenolpyruvate: step 3/7.</text>
</comment>
<organism evidence="11 12">
    <name type="scientific">Granulibacter bethesdensis</name>
    <dbReference type="NCBI Taxonomy" id="364410"/>
    <lineage>
        <taxon>Bacteria</taxon>
        <taxon>Pseudomonadati</taxon>
        <taxon>Pseudomonadota</taxon>
        <taxon>Alphaproteobacteria</taxon>
        <taxon>Acetobacterales</taxon>
        <taxon>Acetobacteraceae</taxon>
        <taxon>Granulibacter</taxon>
    </lineage>
</organism>
<reference evidence="12" key="1">
    <citation type="submission" date="2012-06" db="EMBL/GenBank/DDBJ databases">
        <title>Genome analysis of multiple Granulibacter bethesdensis isolates demonstrates substantial genome diversity.</title>
        <authorList>
            <person name="Greenberg D.E."/>
            <person name="Porcella S.F."/>
            <person name="Zarember K."/>
            <person name="Zelazny A.M."/>
            <person name="Bruno D."/>
            <person name="Martens C."/>
            <person name="Barbian K.D."/>
            <person name="Jaske E."/>
            <person name="Holland S.M."/>
        </authorList>
    </citation>
    <scope>NUCLEOTIDE SEQUENCE [LARGE SCALE GENOMIC DNA]</scope>
    <source>
        <strain evidence="12">CGDNIH3</strain>
    </source>
</reference>
<feature type="binding site" evidence="9">
    <location>
        <position position="209"/>
    </location>
    <ligand>
        <name>substrate</name>
    </ligand>
</feature>
<dbReference type="GO" id="GO:0003855">
    <property type="term" value="F:3-dehydroquinate dehydratase activity"/>
    <property type="evidence" value="ECO:0007669"/>
    <property type="project" value="UniProtKB-UniRule"/>
</dbReference>
<comment type="subunit">
    <text evidence="5 9">Homododecamer.</text>
</comment>
<feature type="binding site" evidence="9">
    <location>
        <position position="185"/>
    </location>
    <ligand>
        <name>substrate</name>
    </ligand>
</feature>
<feature type="active site" description="Proton donor" evidence="9">
    <location>
        <position position="198"/>
    </location>
</feature>
<evidence type="ECO:0000313" key="12">
    <source>
        <dbReference type="Proteomes" id="UP000019438"/>
    </source>
</evidence>
<comment type="function">
    <text evidence="2 9">Catalyzes a trans-dehydration via an enolate intermediate.</text>
</comment>
<evidence type="ECO:0000256" key="2">
    <source>
        <dbReference type="ARBA" id="ARBA00003924"/>
    </source>
</evidence>
<name>A0AAN0RF80_9PROT</name>
<evidence type="ECO:0000256" key="8">
    <source>
        <dbReference type="ARBA" id="ARBA00023239"/>
    </source>
</evidence>
<proteinExistence type="inferred from homology"/>
<protein>
    <recommendedName>
        <fullName evidence="6 9">3-dehydroquinate dehydratase</fullName>
        <shortName evidence="9">3-dehydroquinase</shortName>
        <ecNumber evidence="6 9">4.2.1.10</ecNumber>
    </recommendedName>
    <alternativeName>
        <fullName evidence="9">Type II DHQase</fullName>
    </alternativeName>
</protein>
<evidence type="ECO:0000256" key="1">
    <source>
        <dbReference type="ARBA" id="ARBA00001864"/>
    </source>
</evidence>
<dbReference type="NCBIfam" id="NF003807">
    <property type="entry name" value="PRK05395.1-4"/>
    <property type="match status" value="1"/>
</dbReference>
<gene>
    <name evidence="9" type="primary">aroQ</name>
    <name evidence="11" type="ORF">GbCGDNIH3_1959</name>
</gene>
<dbReference type="EC" id="4.2.1.10" evidence="6 9"/>
<dbReference type="Gene3D" id="3.40.50.9100">
    <property type="entry name" value="Dehydroquinase, class II"/>
    <property type="match status" value="1"/>
</dbReference>
<keyword evidence="9" id="KW-0028">Amino-acid biosynthesis</keyword>
<dbReference type="NCBIfam" id="NF003806">
    <property type="entry name" value="PRK05395.1-3"/>
    <property type="match status" value="1"/>
</dbReference>
<evidence type="ECO:0000256" key="3">
    <source>
        <dbReference type="ARBA" id="ARBA00004902"/>
    </source>
</evidence>
<comment type="similarity">
    <text evidence="4 9">Belongs to the type-II 3-dehydroquinase family.</text>
</comment>
<feature type="binding site" evidence="9">
    <location>
        <position position="172"/>
    </location>
    <ligand>
        <name>substrate</name>
    </ligand>
</feature>
<feature type="active site" description="Proton acceptor" evidence="9">
    <location>
        <position position="121"/>
    </location>
</feature>
<feature type="binding site" evidence="9">
    <location>
        <position position="178"/>
    </location>
    <ligand>
        <name>substrate</name>
    </ligand>
</feature>
<dbReference type="Pfam" id="PF01220">
    <property type="entry name" value="DHquinase_II"/>
    <property type="match status" value="1"/>
</dbReference>
<dbReference type="AlphaFoldDB" id="A0AAN0RF80"/>
<evidence type="ECO:0000256" key="5">
    <source>
        <dbReference type="ARBA" id="ARBA00011193"/>
    </source>
</evidence>
<dbReference type="GO" id="GO:0009423">
    <property type="term" value="P:chorismate biosynthetic process"/>
    <property type="evidence" value="ECO:0007669"/>
    <property type="project" value="UniProtKB-UniRule"/>
</dbReference>
<feature type="region of interest" description="Disordered" evidence="10">
    <location>
        <begin position="245"/>
        <end position="267"/>
    </location>
</feature>
<dbReference type="PANTHER" id="PTHR21272:SF3">
    <property type="entry name" value="CATABOLIC 3-DEHYDROQUINASE"/>
    <property type="match status" value="1"/>
</dbReference>
<sequence length="267" mass="29208">MLSLRSTAILTRSSPISSSNAATVVGRERACDRPLTVMKAPSVIGVSERDVLGADMSWTMGRGLTRRKPEPLKGWFRETGWETDWTFSSAHANARLMTRPLIAVLNGPNLNMLGVRQPEMYGSVTLDDVEALCAETAEELGLAVDFRQTNGEGELISWVQECRGRAAGIVINPAGYTHTSVALMDALLAVDLPVVEVHISNIHRRETFRRRSYVSQAADGIICGLGVRGYALALRAMADLLDEQTDLPDDHSDRDQAFHPYEGEEGA</sequence>
<dbReference type="GO" id="GO:0009073">
    <property type="term" value="P:aromatic amino acid family biosynthetic process"/>
    <property type="evidence" value="ECO:0007669"/>
    <property type="project" value="UniProtKB-KW"/>
</dbReference>
<dbReference type="InterPro" id="IPR018509">
    <property type="entry name" value="DHquinase_II_CS"/>
</dbReference>
<dbReference type="SUPFAM" id="SSF52304">
    <property type="entry name" value="Type II 3-dehydroquinate dehydratase"/>
    <property type="match status" value="1"/>
</dbReference>
<evidence type="ECO:0000256" key="6">
    <source>
        <dbReference type="ARBA" id="ARBA00012060"/>
    </source>
</evidence>
<evidence type="ECO:0000256" key="4">
    <source>
        <dbReference type="ARBA" id="ARBA00011037"/>
    </source>
</evidence>
<evidence type="ECO:0000256" key="7">
    <source>
        <dbReference type="ARBA" id="ARBA00023141"/>
    </source>
</evidence>
<dbReference type="CDD" id="cd00466">
    <property type="entry name" value="DHQase_II"/>
    <property type="match status" value="1"/>
</dbReference>
<dbReference type="GO" id="GO:0019631">
    <property type="term" value="P:quinate catabolic process"/>
    <property type="evidence" value="ECO:0007669"/>
    <property type="project" value="TreeGrafter"/>
</dbReference>
<dbReference type="HAMAP" id="MF_00169">
    <property type="entry name" value="AroQ"/>
    <property type="match status" value="1"/>
</dbReference>
<dbReference type="PANTHER" id="PTHR21272">
    <property type="entry name" value="CATABOLIC 3-DEHYDROQUINASE"/>
    <property type="match status" value="1"/>
</dbReference>